<sequence>MLVLSFALLVSALPLLSASTVQQLLANDALADILARGAPILGFDNGCSRSSKTCDWMRQLPDNTKLVHMNLPGTHDSATWNYTQATQDSLFRYTGLGVPPAEIFQCQNKSLFDQLNGGIRVFDLRFAYNPGNDTLGFHHSQALLAPTTTVEDVWFGFYSWLDNHPTEAVLISLNYESGTGTPRDLKLEQHIYDIMTSSLASRYWVQTDGLLGTLGEARGKLTFLQRFDYEFLPASESKRIGIELSPEQWFDNDPKIEIIYNAAKNQIAFIEDYYEIGLPIGAGAAENIQWKYNATSAHIENATRFNPDQLYISFASSEHDTDLPPETPEIMALGNGTDTPGVNQKLLPFLQERKGKRFGIIMLDFFDVVPGLVEAAIGI</sequence>
<feature type="chain" id="PRO_5042084488" evidence="1">
    <location>
        <begin position="19"/>
        <end position="379"/>
    </location>
</feature>
<organism evidence="2 3">
    <name type="scientific">Mycena pura</name>
    <dbReference type="NCBI Taxonomy" id="153505"/>
    <lineage>
        <taxon>Eukaryota</taxon>
        <taxon>Fungi</taxon>
        <taxon>Dikarya</taxon>
        <taxon>Basidiomycota</taxon>
        <taxon>Agaricomycotina</taxon>
        <taxon>Agaricomycetes</taxon>
        <taxon>Agaricomycetidae</taxon>
        <taxon>Agaricales</taxon>
        <taxon>Marasmiineae</taxon>
        <taxon>Mycenaceae</taxon>
        <taxon>Mycena</taxon>
    </lineage>
</organism>
<name>A0AAD6YI91_9AGAR</name>
<dbReference type="PANTHER" id="PTHR13593:SF116">
    <property type="entry name" value="PLC-LIKE PHOSPHODIESTERASE"/>
    <property type="match status" value="1"/>
</dbReference>
<comment type="caution">
    <text evidence="2">The sequence shown here is derived from an EMBL/GenBank/DDBJ whole genome shotgun (WGS) entry which is preliminary data.</text>
</comment>
<dbReference type="GO" id="GO:0008081">
    <property type="term" value="F:phosphoric diester hydrolase activity"/>
    <property type="evidence" value="ECO:0007669"/>
    <property type="project" value="InterPro"/>
</dbReference>
<dbReference type="PANTHER" id="PTHR13593">
    <property type="match status" value="1"/>
</dbReference>
<dbReference type="GO" id="GO:0006629">
    <property type="term" value="P:lipid metabolic process"/>
    <property type="evidence" value="ECO:0007669"/>
    <property type="project" value="InterPro"/>
</dbReference>
<proteinExistence type="predicted"/>
<dbReference type="Proteomes" id="UP001219525">
    <property type="component" value="Unassembled WGS sequence"/>
</dbReference>
<dbReference type="AlphaFoldDB" id="A0AAD6YI91"/>
<evidence type="ECO:0000313" key="3">
    <source>
        <dbReference type="Proteomes" id="UP001219525"/>
    </source>
</evidence>
<accession>A0AAD6YI91</accession>
<dbReference type="SUPFAM" id="SSF51695">
    <property type="entry name" value="PLC-like phosphodiesterases"/>
    <property type="match status" value="1"/>
</dbReference>
<feature type="signal peptide" evidence="1">
    <location>
        <begin position="1"/>
        <end position="18"/>
    </location>
</feature>
<dbReference type="InterPro" id="IPR051057">
    <property type="entry name" value="PI-PLC_domain"/>
</dbReference>
<protein>
    <submittedName>
        <fullName evidence="2">PLC-like phosphodiesterase</fullName>
    </submittedName>
</protein>
<gene>
    <name evidence="2" type="ORF">GGX14DRAFT_430845</name>
</gene>
<keyword evidence="3" id="KW-1185">Reference proteome</keyword>
<dbReference type="EMBL" id="JARJCW010000008">
    <property type="protein sequence ID" value="KAJ7221726.1"/>
    <property type="molecule type" value="Genomic_DNA"/>
</dbReference>
<keyword evidence="1" id="KW-0732">Signal</keyword>
<evidence type="ECO:0000313" key="2">
    <source>
        <dbReference type="EMBL" id="KAJ7221726.1"/>
    </source>
</evidence>
<reference evidence="2" key="1">
    <citation type="submission" date="2023-03" db="EMBL/GenBank/DDBJ databases">
        <title>Massive genome expansion in bonnet fungi (Mycena s.s.) driven by repeated elements and novel gene families across ecological guilds.</title>
        <authorList>
            <consortium name="Lawrence Berkeley National Laboratory"/>
            <person name="Harder C.B."/>
            <person name="Miyauchi S."/>
            <person name="Viragh M."/>
            <person name="Kuo A."/>
            <person name="Thoen E."/>
            <person name="Andreopoulos B."/>
            <person name="Lu D."/>
            <person name="Skrede I."/>
            <person name="Drula E."/>
            <person name="Henrissat B."/>
            <person name="Morin E."/>
            <person name="Kohler A."/>
            <person name="Barry K."/>
            <person name="LaButti K."/>
            <person name="Morin E."/>
            <person name="Salamov A."/>
            <person name="Lipzen A."/>
            <person name="Mereny Z."/>
            <person name="Hegedus B."/>
            <person name="Baldrian P."/>
            <person name="Stursova M."/>
            <person name="Weitz H."/>
            <person name="Taylor A."/>
            <person name="Grigoriev I.V."/>
            <person name="Nagy L.G."/>
            <person name="Martin F."/>
            <person name="Kauserud H."/>
        </authorList>
    </citation>
    <scope>NUCLEOTIDE SEQUENCE</scope>
    <source>
        <strain evidence="2">9144</strain>
    </source>
</reference>
<dbReference type="Gene3D" id="3.20.20.190">
    <property type="entry name" value="Phosphatidylinositol (PI) phosphodiesterase"/>
    <property type="match status" value="1"/>
</dbReference>
<evidence type="ECO:0000256" key="1">
    <source>
        <dbReference type="SAM" id="SignalP"/>
    </source>
</evidence>
<dbReference type="InterPro" id="IPR017946">
    <property type="entry name" value="PLC-like_Pdiesterase_TIM-brl"/>
</dbReference>